<keyword evidence="1" id="KW-0521">NADP</keyword>
<keyword evidence="3" id="KW-0808">Transferase</keyword>
<organism evidence="3 4">
    <name type="scientific">Photobacterium aphoticum</name>
    <dbReference type="NCBI Taxonomy" id="754436"/>
    <lineage>
        <taxon>Bacteria</taxon>
        <taxon>Pseudomonadati</taxon>
        <taxon>Pseudomonadota</taxon>
        <taxon>Gammaproteobacteria</taxon>
        <taxon>Vibrionales</taxon>
        <taxon>Vibrionaceae</taxon>
        <taxon>Photobacterium</taxon>
    </lineage>
</organism>
<reference evidence="3 4" key="1">
    <citation type="journal article" date="2014" name="Genome Announc.">
        <title>Draft Genome Sequences of Two Vibrionaceae Species, Vibrio ponticus C121 and Photobacterium aphoticum C119, Isolated as Coral Reef Microbiota.</title>
        <authorList>
            <person name="Al-saari N."/>
            <person name="Meirelles P.M."/>
            <person name="Mino S."/>
            <person name="Suda W."/>
            <person name="Oshima K."/>
            <person name="Hattori M."/>
            <person name="Ohkuma M."/>
            <person name="Thompson F.L."/>
            <person name="Gomez-Gil B."/>
            <person name="Sawabe T."/>
            <person name="Sawabe T."/>
        </authorList>
    </citation>
    <scope>NUCLEOTIDE SEQUENCE [LARGE SCALE GENOMIC DNA]</scope>
    <source>
        <strain evidence="3 4">JCM 19237</strain>
    </source>
</reference>
<feature type="domain" description="Aspartate/glutamate/uridylate kinase" evidence="2">
    <location>
        <begin position="2"/>
        <end position="152"/>
    </location>
</feature>
<keyword evidence="3" id="KW-0560">Oxidoreductase</keyword>
<dbReference type="EMBL" id="BBMN01000009">
    <property type="protein sequence ID" value="GAL05949.1"/>
    <property type="molecule type" value="Genomic_DNA"/>
</dbReference>
<dbReference type="InterPro" id="IPR036393">
    <property type="entry name" value="AceGlu_kinase-like_sf"/>
</dbReference>
<gene>
    <name evidence="3" type="ORF">JCM19237_1589</name>
</gene>
<sequence length="178" mass="18791">MRVLKFGGSSLADADRFARAADIIANNAQQGAVSVVLSAPGKVTNKLVSVIENSIQHGEAELQIKDLEAVFNDLFAGLKAIAPDFDKVAMDAKLASSLGQLKQYVHGIKLLGLCPDNVYAKIISKGERLSIVAMQSLLEARGQAASLIDPVAYLAASGDYLEAHVDIEASTKTSVPIL</sequence>
<evidence type="ECO:0000313" key="3">
    <source>
        <dbReference type="EMBL" id="GAL05949.1"/>
    </source>
</evidence>
<evidence type="ECO:0000313" key="4">
    <source>
        <dbReference type="Proteomes" id="UP000029227"/>
    </source>
</evidence>
<dbReference type="EC" id="2.7.2.4" evidence="3"/>
<dbReference type="SUPFAM" id="SSF53633">
    <property type="entry name" value="Carbamate kinase-like"/>
    <property type="match status" value="1"/>
</dbReference>
<dbReference type="InterPro" id="IPR011147">
    <property type="entry name" value="Bifunc_Aspkin/hSer_DH"/>
</dbReference>
<dbReference type="GO" id="GO:0009090">
    <property type="term" value="P:homoserine biosynthetic process"/>
    <property type="evidence" value="ECO:0007669"/>
    <property type="project" value="TreeGrafter"/>
</dbReference>
<dbReference type="Gene3D" id="3.40.1160.10">
    <property type="entry name" value="Acetylglutamate kinase-like"/>
    <property type="match status" value="1"/>
</dbReference>
<dbReference type="GO" id="GO:0004412">
    <property type="term" value="F:homoserine dehydrogenase activity"/>
    <property type="evidence" value="ECO:0007669"/>
    <property type="project" value="UniProtKB-EC"/>
</dbReference>
<dbReference type="InterPro" id="IPR001048">
    <property type="entry name" value="Asp/Glu/Uridylate_kinase"/>
</dbReference>
<keyword evidence="3" id="KW-0418">Kinase</keyword>
<dbReference type="EC" id="1.1.1.3" evidence="3"/>
<dbReference type="GO" id="GO:0004072">
    <property type="term" value="F:aspartate kinase activity"/>
    <property type="evidence" value="ECO:0007669"/>
    <property type="project" value="UniProtKB-EC"/>
</dbReference>
<dbReference type="PANTHER" id="PTHR43070:SF3">
    <property type="entry name" value="HOMOSERINE DEHYDROGENASE"/>
    <property type="match status" value="1"/>
</dbReference>
<dbReference type="eggNOG" id="COG0527">
    <property type="taxonomic scope" value="Bacteria"/>
</dbReference>
<dbReference type="PANTHER" id="PTHR43070">
    <property type="match status" value="1"/>
</dbReference>
<dbReference type="STRING" id="754436.JCM19237_1589"/>
<protein>
    <submittedName>
        <fullName evidence="3">Aspartokinase</fullName>
        <ecNumber evidence="3">1.1.1.3</ecNumber>
        <ecNumber evidence="3">2.7.2.4</ecNumber>
    </submittedName>
</protein>
<dbReference type="AlphaFoldDB" id="A0A090QVS4"/>
<accession>A0A090QVS4</accession>
<dbReference type="PROSITE" id="PS00324">
    <property type="entry name" value="ASPARTOKINASE"/>
    <property type="match status" value="1"/>
</dbReference>
<dbReference type="Proteomes" id="UP000029227">
    <property type="component" value="Unassembled WGS sequence"/>
</dbReference>
<proteinExistence type="predicted"/>
<dbReference type="GO" id="GO:0009067">
    <property type="term" value="P:aspartate family amino acid biosynthetic process"/>
    <property type="evidence" value="ECO:0007669"/>
    <property type="project" value="InterPro"/>
</dbReference>
<evidence type="ECO:0000256" key="1">
    <source>
        <dbReference type="ARBA" id="ARBA00022857"/>
    </source>
</evidence>
<evidence type="ECO:0000259" key="2">
    <source>
        <dbReference type="Pfam" id="PF00696"/>
    </source>
</evidence>
<dbReference type="InterPro" id="IPR018042">
    <property type="entry name" value="Aspartate_kinase_CS"/>
</dbReference>
<name>A0A090QVS4_9GAMM</name>
<comment type="caution">
    <text evidence="3">The sequence shown here is derived from an EMBL/GenBank/DDBJ whole genome shotgun (WGS) entry which is preliminary data.</text>
</comment>
<dbReference type="Pfam" id="PF00696">
    <property type="entry name" value="AA_kinase"/>
    <property type="match status" value="1"/>
</dbReference>